<dbReference type="AlphaFoldDB" id="A0A9P6QHL5"/>
<dbReference type="Gene3D" id="3.30.1600.10">
    <property type="entry name" value="SIR2/SIRT2 'Small Domain"/>
    <property type="match status" value="1"/>
</dbReference>
<feature type="active site" description="Proton acceptor" evidence="7">
    <location>
        <position position="158"/>
    </location>
</feature>
<feature type="compositionally biased region" description="Low complexity" evidence="8">
    <location>
        <begin position="430"/>
        <end position="451"/>
    </location>
</feature>
<dbReference type="OrthoDB" id="420264at2759"/>
<feature type="region of interest" description="Disordered" evidence="8">
    <location>
        <begin position="963"/>
        <end position="985"/>
    </location>
</feature>
<keyword evidence="6" id="KW-0520">NAD</keyword>
<feature type="binding site" evidence="7">
    <location>
        <position position="169"/>
    </location>
    <ligand>
        <name>Zn(2+)</name>
        <dbReference type="ChEBI" id="CHEBI:29105"/>
    </ligand>
</feature>
<dbReference type="InterPro" id="IPR026591">
    <property type="entry name" value="Sirtuin_cat_small_dom_sf"/>
</dbReference>
<evidence type="ECO:0000256" key="1">
    <source>
        <dbReference type="ARBA" id="ARBA00001947"/>
    </source>
</evidence>
<evidence type="ECO:0000256" key="2">
    <source>
        <dbReference type="ARBA" id="ARBA00006924"/>
    </source>
</evidence>
<dbReference type="Proteomes" id="UP000807716">
    <property type="component" value="Unassembled WGS sequence"/>
</dbReference>
<keyword evidence="3" id="KW-0808">Transferase</keyword>
<evidence type="ECO:0000256" key="8">
    <source>
        <dbReference type="SAM" id="MobiDB-lite"/>
    </source>
</evidence>
<comment type="cofactor">
    <cofactor evidence="1">
        <name>Zn(2+)</name>
        <dbReference type="ChEBI" id="CHEBI:29105"/>
    </cofactor>
</comment>
<keyword evidence="5 7" id="KW-0862">Zinc</keyword>
<feature type="compositionally biased region" description="Basic and acidic residues" evidence="8">
    <location>
        <begin position="665"/>
        <end position="687"/>
    </location>
</feature>
<dbReference type="SUPFAM" id="SSF52467">
    <property type="entry name" value="DHS-like NAD/FAD-binding domain"/>
    <property type="match status" value="1"/>
</dbReference>
<feature type="binding site" evidence="7">
    <location>
        <position position="191"/>
    </location>
    <ligand>
        <name>Zn(2+)</name>
        <dbReference type="ChEBI" id="CHEBI:29105"/>
    </ligand>
</feature>
<dbReference type="PANTHER" id="PTHR11085">
    <property type="entry name" value="NAD-DEPENDENT PROTEIN DEACYLASE SIRTUIN-5, MITOCHONDRIAL-RELATED"/>
    <property type="match status" value="1"/>
</dbReference>
<dbReference type="PANTHER" id="PTHR11085:SF6">
    <property type="entry name" value="NAD-DEPENDENT PROTEIN DEACETYLASE SIRTUIN-2"/>
    <property type="match status" value="1"/>
</dbReference>
<feature type="domain" description="Deacetylase sirtuin-type" evidence="9">
    <location>
        <begin position="28"/>
        <end position="301"/>
    </location>
</feature>
<dbReference type="CDD" id="cd01408">
    <property type="entry name" value="SIRT1"/>
    <property type="match status" value="1"/>
</dbReference>
<evidence type="ECO:0000259" key="9">
    <source>
        <dbReference type="PROSITE" id="PS50305"/>
    </source>
</evidence>
<organism evidence="10 11">
    <name type="scientific">Actinomortierella ambigua</name>
    <dbReference type="NCBI Taxonomy" id="1343610"/>
    <lineage>
        <taxon>Eukaryota</taxon>
        <taxon>Fungi</taxon>
        <taxon>Fungi incertae sedis</taxon>
        <taxon>Mucoromycota</taxon>
        <taxon>Mortierellomycotina</taxon>
        <taxon>Mortierellomycetes</taxon>
        <taxon>Mortierellales</taxon>
        <taxon>Mortierellaceae</taxon>
        <taxon>Actinomortierella</taxon>
    </lineage>
</organism>
<feature type="region of interest" description="Disordered" evidence="8">
    <location>
        <begin position="665"/>
        <end position="696"/>
    </location>
</feature>
<feature type="compositionally biased region" description="Basic and acidic residues" evidence="8">
    <location>
        <begin position="398"/>
        <end position="408"/>
    </location>
</feature>
<accession>A0A9P6QHL5</accession>
<dbReference type="Pfam" id="PF02146">
    <property type="entry name" value="SIR2"/>
    <property type="match status" value="1"/>
</dbReference>
<feature type="compositionally biased region" description="Basic residues" evidence="8">
    <location>
        <begin position="1051"/>
        <end position="1062"/>
    </location>
</feature>
<keyword evidence="11" id="KW-1185">Reference proteome</keyword>
<evidence type="ECO:0000256" key="3">
    <source>
        <dbReference type="ARBA" id="ARBA00022679"/>
    </source>
</evidence>
<name>A0A9P6QHL5_9FUNG</name>
<feature type="binding site" evidence="7">
    <location>
        <position position="194"/>
    </location>
    <ligand>
        <name>Zn(2+)</name>
        <dbReference type="ChEBI" id="CHEBI:29105"/>
    </ligand>
</feature>
<evidence type="ECO:0000256" key="7">
    <source>
        <dbReference type="PROSITE-ProRule" id="PRU00236"/>
    </source>
</evidence>
<comment type="similarity">
    <text evidence="2">Belongs to the sirtuin family. Class I subfamily.</text>
</comment>
<gene>
    <name evidence="10" type="primary">SIRT2</name>
    <name evidence="10" type="ORF">DFQ27_009833</name>
</gene>
<evidence type="ECO:0000256" key="6">
    <source>
        <dbReference type="ARBA" id="ARBA00023027"/>
    </source>
</evidence>
<feature type="region of interest" description="Disordered" evidence="8">
    <location>
        <begin position="330"/>
        <end position="372"/>
    </location>
</feature>
<evidence type="ECO:0000256" key="4">
    <source>
        <dbReference type="ARBA" id="ARBA00022723"/>
    </source>
</evidence>
<protein>
    <submittedName>
        <fullName evidence="10">NAD-dependent protein deacetylase sirtuin-2</fullName>
    </submittedName>
</protein>
<dbReference type="InterPro" id="IPR050134">
    <property type="entry name" value="NAD-dep_sirtuin_deacylases"/>
</dbReference>
<evidence type="ECO:0000256" key="5">
    <source>
        <dbReference type="ARBA" id="ARBA00022833"/>
    </source>
</evidence>
<proteinExistence type="inferred from homology"/>
<dbReference type="GO" id="GO:0017136">
    <property type="term" value="F:histone deacetylase activity, NAD-dependent"/>
    <property type="evidence" value="ECO:0007669"/>
    <property type="project" value="TreeGrafter"/>
</dbReference>
<evidence type="ECO:0000313" key="11">
    <source>
        <dbReference type="Proteomes" id="UP000807716"/>
    </source>
</evidence>
<feature type="region of interest" description="Disordered" evidence="8">
    <location>
        <begin position="1"/>
        <end position="20"/>
    </location>
</feature>
<feature type="region of interest" description="Disordered" evidence="8">
    <location>
        <begin position="1004"/>
        <end position="1082"/>
    </location>
</feature>
<feature type="compositionally biased region" description="Basic and acidic residues" evidence="8">
    <location>
        <begin position="1012"/>
        <end position="1021"/>
    </location>
</feature>
<feature type="compositionally biased region" description="Low complexity" evidence="8">
    <location>
        <begin position="1063"/>
        <end position="1082"/>
    </location>
</feature>
<dbReference type="GO" id="GO:0005634">
    <property type="term" value="C:nucleus"/>
    <property type="evidence" value="ECO:0007669"/>
    <property type="project" value="TreeGrafter"/>
</dbReference>
<evidence type="ECO:0000313" key="10">
    <source>
        <dbReference type="EMBL" id="KAG0266392.1"/>
    </source>
</evidence>
<feature type="compositionally biased region" description="Acidic residues" evidence="8">
    <location>
        <begin position="336"/>
        <end position="350"/>
    </location>
</feature>
<feature type="region of interest" description="Disordered" evidence="8">
    <location>
        <begin position="527"/>
        <end position="546"/>
    </location>
</feature>
<feature type="region of interest" description="Disordered" evidence="8">
    <location>
        <begin position="902"/>
        <end position="923"/>
    </location>
</feature>
<dbReference type="GO" id="GO:0070403">
    <property type="term" value="F:NAD+ binding"/>
    <property type="evidence" value="ECO:0007669"/>
    <property type="project" value="InterPro"/>
</dbReference>
<dbReference type="InterPro" id="IPR029035">
    <property type="entry name" value="DHS-like_NAD/FAD-binding_dom"/>
</dbReference>
<reference evidence="10" key="1">
    <citation type="journal article" date="2020" name="Fungal Divers.">
        <title>Resolving the Mortierellaceae phylogeny through synthesis of multi-gene phylogenetics and phylogenomics.</title>
        <authorList>
            <person name="Vandepol N."/>
            <person name="Liber J."/>
            <person name="Desiro A."/>
            <person name="Na H."/>
            <person name="Kennedy M."/>
            <person name="Barry K."/>
            <person name="Grigoriev I.V."/>
            <person name="Miller A.N."/>
            <person name="O'Donnell K."/>
            <person name="Stajich J.E."/>
            <person name="Bonito G."/>
        </authorList>
    </citation>
    <scope>NUCLEOTIDE SEQUENCE</scope>
    <source>
        <strain evidence="10">BC1065</strain>
    </source>
</reference>
<dbReference type="InterPro" id="IPR026590">
    <property type="entry name" value="Ssirtuin_cat_dom"/>
</dbReference>
<comment type="caution">
    <text evidence="10">The sequence shown here is derived from an EMBL/GenBank/DDBJ whole genome shotgun (WGS) entry which is preliminary data.</text>
</comment>
<dbReference type="InterPro" id="IPR003000">
    <property type="entry name" value="Sirtuin"/>
</dbReference>
<feature type="binding site" evidence="7">
    <location>
        <position position="166"/>
    </location>
    <ligand>
        <name>Zn(2+)</name>
        <dbReference type="ChEBI" id="CHEBI:29105"/>
    </ligand>
</feature>
<dbReference type="PROSITE" id="PS50305">
    <property type="entry name" value="SIRTUIN"/>
    <property type="match status" value="1"/>
</dbReference>
<dbReference type="GO" id="GO:0046872">
    <property type="term" value="F:metal ion binding"/>
    <property type="evidence" value="ECO:0007669"/>
    <property type="project" value="UniProtKB-KW"/>
</dbReference>
<dbReference type="Gene3D" id="3.40.50.1220">
    <property type="entry name" value="TPP-binding domain"/>
    <property type="match status" value="1"/>
</dbReference>
<feature type="region of interest" description="Disordered" evidence="8">
    <location>
        <begin position="787"/>
        <end position="828"/>
    </location>
</feature>
<dbReference type="EMBL" id="JAAAJB010000095">
    <property type="protein sequence ID" value="KAG0266392.1"/>
    <property type="molecule type" value="Genomic_DNA"/>
</dbReference>
<feature type="region of interest" description="Disordered" evidence="8">
    <location>
        <begin position="390"/>
        <end position="466"/>
    </location>
</feature>
<keyword evidence="4 7" id="KW-0479">Metal-binding</keyword>
<sequence>MSSQGRTSIKAKAKAAMKDKEAPPARVPILSDDSLEAVADFIKQGKAKNIIVMAGAGISTAAGIKDFRSPGTGLYSDLAKYNLPYPEAVFDIDFFKKTPAPFYRLAKELYPGRYRPTLTHYFFRLLVKKNLLLRIYTQNIDSLERQAGIDGNLLVEAHGSFASSKCIQCGIDNIENAFVKKHILKSEIPYCKRCGGLVKPAITFFGEDLPARFGMFRQDFPKCDLLIVLGTSLKVEPFNRLTAKVKDNVPRLLINREKAGEDVYGGFDFDGKWSKKYQRDAFFGGDCDSGVRELAKLLGWETDLDALYADGHAQLKLAEELEALELEAEGQRVFQDEDDETDEDRDDELASQDPVVGKAEAELPTSADTPSTEKVAEAIDLIVSQLQQSSLAQSTTGSDKEETKDHTSDQPTLAKAGPASKPDKKTEDPSSATVAEELSSSATEAAKSSPKSAKDEAKGSCGLAEPESAVECVNALPAPAPAPAFVVVAQIPIPTPASMSTASSSAATSESLASASSQSFAAAYTPLHRSGAHPPSTLTSRAAGSRRVSCPPISPLLFSSSPVSSSSSSRLAHTPVRLDKLPRPQSSVFFNSPLRHLSDTPSTTLSSPAIMAATTASAQPSALFLKPLFTPPASPLVTPLTQARAESQPGAGSGSFIHTRMLAKKGDEGTSKTKEEAEANIHAERASESWPTSTATAVRAPVIKTTAMTTSGTRARTVSSPLTMRPTSSLFSWAAPTSSTISSSSLSSSSSSPSPFPPLLSRSPLSLPVSHSPSPLADTTNVIANQNVAYPSPSPSPSPKLTTGDGGVHIINTTHGSSSSSSITNRLHEDPRQVIAAAGIDGMKGGMRGIMDRAEEGAITITTTRKEKKENHEEGVEVEKTKKMEDWVTSFLAAAGTSTHAMTSNTTASASAPAPATGPTPSATLTVVAAGTHHSEQPSVPSVFIFNTEPKLDRLFTFAATGASGSNTMNNSNNKYSNSGSGMEGSMQQQQQHIMTPTKIEVHKKRLRRHRSDSDRFECRRGAGGTDEGEEEEDDRHRRFTLSTPDGSLHPRQRRVGGRLSRHGSLSLMSSSSSSTPLSSCGPSLRRIKSAFPYLVGGPVHKKRRV</sequence>